<evidence type="ECO:0000256" key="1">
    <source>
        <dbReference type="SAM" id="Phobius"/>
    </source>
</evidence>
<protein>
    <submittedName>
        <fullName evidence="2">Uncharacterized protein</fullName>
    </submittedName>
</protein>
<dbReference type="Proteomes" id="UP000682308">
    <property type="component" value="Unassembled WGS sequence"/>
</dbReference>
<dbReference type="SUPFAM" id="SSF103473">
    <property type="entry name" value="MFS general substrate transporter"/>
    <property type="match status" value="1"/>
</dbReference>
<keyword evidence="1" id="KW-1133">Transmembrane helix</keyword>
<name>A0A941FGG0_9ACTN</name>
<organism evidence="2 3">
    <name type="scientific">Streptomyces tuirus</name>
    <dbReference type="NCBI Taxonomy" id="68278"/>
    <lineage>
        <taxon>Bacteria</taxon>
        <taxon>Bacillati</taxon>
        <taxon>Actinomycetota</taxon>
        <taxon>Actinomycetes</taxon>
        <taxon>Kitasatosporales</taxon>
        <taxon>Streptomycetaceae</taxon>
        <taxon>Streptomyces</taxon>
    </lineage>
</organism>
<keyword evidence="1" id="KW-0812">Transmembrane</keyword>
<accession>A0A941FGG0</accession>
<evidence type="ECO:0000313" key="2">
    <source>
        <dbReference type="EMBL" id="MBR8642896.1"/>
    </source>
</evidence>
<dbReference type="InterPro" id="IPR036259">
    <property type="entry name" value="MFS_trans_sf"/>
</dbReference>
<keyword evidence="3" id="KW-1185">Reference proteome</keyword>
<comment type="caution">
    <text evidence="2">The sequence shown here is derived from an EMBL/GenBank/DDBJ whole genome shotgun (WGS) entry which is preliminary data.</text>
</comment>
<proteinExistence type="predicted"/>
<feature type="transmembrane region" description="Helical" evidence="1">
    <location>
        <begin position="79"/>
        <end position="103"/>
    </location>
</feature>
<dbReference type="EMBL" id="JAGTPG010000002">
    <property type="protein sequence ID" value="MBR8642896.1"/>
    <property type="molecule type" value="Genomic_DNA"/>
</dbReference>
<keyword evidence="1" id="KW-0472">Membrane</keyword>
<sequence>MGGARGGHPPRAARCCLRGGIALAAAALQFALAPAFGPVAAAVVLTTAMISLTLGEIWQSAGGWEISYALSPEDRRNTYLGVFSLGPTGAQIIGPVVVVMGVVGGGPPGWVILAATFATTGFAVMRATLTSRTPDDRPHVTRAE</sequence>
<dbReference type="AlphaFoldDB" id="A0A941FGG0"/>
<reference evidence="2 3" key="1">
    <citation type="submission" date="2021-04" db="EMBL/GenBank/DDBJ databases">
        <title>Characterization of the biosynthetic gene cluster of new lipopeptides with antitumor activity in the genome of the marine Streptomyces PHM034.</title>
        <authorList>
            <person name="Ceniceros A."/>
            <person name="Canedo L."/>
            <person name="Mendez C."/>
            <person name="Olano C."/>
            <person name="Schleissner C."/>
            <person name="Cuevas C."/>
            <person name="De La Calle F."/>
            <person name="Salas J.A."/>
        </authorList>
    </citation>
    <scope>NUCLEOTIDE SEQUENCE [LARGE SCALE GENOMIC DNA]</scope>
    <source>
        <strain evidence="2 3">PHM034</strain>
    </source>
</reference>
<feature type="transmembrane region" description="Helical" evidence="1">
    <location>
        <begin position="12"/>
        <end position="33"/>
    </location>
</feature>
<evidence type="ECO:0000313" key="3">
    <source>
        <dbReference type="Proteomes" id="UP000682308"/>
    </source>
</evidence>
<gene>
    <name evidence="2" type="ORF">KEF29_35235</name>
</gene>